<keyword evidence="3" id="KW-1185">Reference proteome</keyword>
<organism evidence="2 3">
    <name type="scientific">Tianweitania sediminis</name>
    <dbReference type="NCBI Taxonomy" id="1502156"/>
    <lineage>
        <taxon>Bacteria</taxon>
        <taxon>Pseudomonadati</taxon>
        <taxon>Pseudomonadota</taxon>
        <taxon>Alphaproteobacteria</taxon>
        <taxon>Hyphomicrobiales</taxon>
        <taxon>Phyllobacteriaceae</taxon>
        <taxon>Tianweitania</taxon>
    </lineage>
</organism>
<comment type="caution">
    <text evidence="2">The sequence shown here is derived from an EMBL/GenBank/DDBJ whole genome shotgun (WGS) entry which is preliminary data.</text>
</comment>
<gene>
    <name evidence="2" type="ORF">J5Y06_18575</name>
</gene>
<accession>A0A8J7UIW1</accession>
<sequence>MNMFDRLRKVKADKPPRLLFYGPPGIGKTTLAAEFPDAVFLQIEDGTPGDAEIVSFGKLDTFGEVMDALQSLYQEDHTFRYVVIDSITELQRLIFAETCRRGDEKGNAKANIEDFGYGKGYVYAMRVAQEFVEGLNLLRNDKGLGIILIAHSTVSRFDDPETVSYDRYEIALRSSDKANSDMRGMFEREMDAILLLKQPVVVKTEEQGFNKERARATGGGLVMIHSIGKPAYTAKNRYGIPGEMRYTKGEGYAALSQYFPHIDAGEVRVEQKEAA</sequence>
<dbReference type="RefSeq" id="WP_209336678.1">
    <property type="nucleotide sequence ID" value="NZ_JAGIYY010000008.1"/>
</dbReference>
<dbReference type="Pfam" id="PF13479">
    <property type="entry name" value="AAA_24"/>
    <property type="match status" value="1"/>
</dbReference>
<reference evidence="2" key="1">
    <citation type="submission" date="2021-03" db="EMBL/GenBank/DDBJ databases">
        <title>Genome sequencing and assembly of Tianweitania sediminis.</title>
        <authorList>
            <person name="Chhetri G."/>
        </authorList>
    </citation>
    <scope>NUCLEOTIDE SEQUENCE</scope>
    <source>
        <strain evidence="2">Z8</strain>
    </source>
</reference>
<feature type="domain" description="AAA+ ATPase" evidence="1">
    <location>
        <begin position="14"/>
        <end position="176"/>
    </location>
</feature>
<proteinExistence type="predicted"/>
<evidence type="ECO:0000259" key="1">
    <source>
        <dbReference type="SMART" id="SM00382"/>
    </source>
</evidence>
<keyword evidence="2" id="KW-0067">ATP-binding</keyword>
<dbReference type="GO" id="GO:0005524">
    <property type="term" value="F:ATP binding"/>
    <property type="evidence" value="ECO:0007669"/>
    <property type="project" value="UniProtKB-KW"/>
</dbReference>
<dbReference type="Proteomes" id="UP000666240">
    <property type="component" value="Unassembled WGS sequence"/>
</dbReference>
<dbReference type="SUPFAM" id="SSF52540">
    <property type="entry name" value="P-loop containing nucleoside triphosphate hydrolases"/>
    <property type="match status" value="1"/>
</dbReference>
<dbReference type="EMBL" id="JAGIYY010000008">
    <property type="protein sequence ID" value="MBP0440659.1"/>
    <property type="molecule type" value="Genomic_DNA"/>
</dbReference>
<evidence type="ECO:0000313" key="3">
    <source>
        <dbReference type="Proteomes" id="UP000666240"/>
    </source>
</evidence>
<keyword evidence="2" id="KW-0547">Nucleotide-binding</keyword>
<evidence type="ECO:0000313" key="2">
    <source>
        <dbReference type="EMBL" id="MBP0440659.1"/>
    </source>
</evidence>
<name>A0A8J7UIW1_9HYPH</name>
<dbReference type="InterPro" id="IPR003593">
    <property type="entry name" value="AAA+_ATPase"/>
</dbReference>
<protein>
    <submittedName>
        <fullName evidence="2">ATP-binding protein</fullName>
    </submittedName>
</protein>
<dbReference type="Gene3D" id="3.40.50.300">
    <property type="entry name" value="P-loop containing nucleotide triphosphate hydrolases"/>
    <property type="match status" value="1"/>
</dbReference>
<dbReference type="SMART" id="SM00382">
    <property type="entry name" value="AAA"/>
    <property type="match status" value="1"/>
</dbReference>
<dbReference type="AlphaFoldDB" id="A0A8J7UIW1"/>
<dbReference type="InterPro" id="IPR027417">
    <property type="entry name" value="P-loop_NTPase"/>
</dbReference>